<sequence>MLILKKRNLSLKQKIFLFLILMSLPFLILAIIFTLLHLNPWKIYSGILQNSLGDFYSFSEVLVKSTPLILTGLSVLIAAKAGLWNIGAEGQLIMGGTCSAICALTVVKYIPIYMHLPIVILAGFIGGFIWAYIPIFLKIKWEISEIISSLLLNYVALIFMEHLYFGPLRDPMGFGFPGTAILPVSTWLPRFFQTRISLNLFIGLGLCFLGYLFFQKTPLGYKIKVCGLNPNAATYAHFPQKKLLLIAFLISGGIAGLAGMGEVLGLHRRLQQGLSIGYGYDGILIAFLAQKNPLLVPILSVLLSIIKVGAEGIQTNLHIPASFTLILEGFMLLSFLGALTLSNYKLKWIKKNE</sequence>
<feature type="transmembrane region" description="Helical" evidence="6">
    <location>
        <begin position="318"/>
        <end position="341"/>
    </location>
</feature>
<keyword evidence="4 6" id="KW-1133">Transmembrane helix</keyword>
<dbReference type="RefSeq" id="WP_092065507.1">
    <property type="nucleotide sequence ID" value="NZ_FNIN01000007.1"/>
</dbReference>
<dbReference type="Pfam" id="PF02653">
    <property type="entry name" value="BPD_transp_2"/>
    <property type="match status" value="1"/>
</dbReference>
<dbReference type="EMBL" id="FNIN01000007">
    <property type="protein sequence ID" value="SDN79524.1"/>
    <property type="molecule type" value="Genomic_DNA"/>
</dbReference>
<evidence type="ECO:0000256" key="4">
    <source>
        <dbReference type="ARBA" id="ARBA00022989"/>
    </source>
</evidence>
<feature type="transmembrane region" description="Helical" evidence="6">
    <location>
        <begin position="91"/>
        <end position="110"/>
    </location>
</feature>
<dbReference type="AlphaFoldDB" id="A0A1H0EAR0"/>
<evidence type="ECO:0000256" key="3">
    <source>
        <dbReference type="ARBA" id="ARBA00022692"/>
    </source>
</evidence>
<gene>
    <name evidence="7" type="ORF">SAMN04488516_10744</name>
</gene>
<accession>A0A1H0EAR0</accession>
<evidence type="ECO:0000256" key="6">
    <source>
        <dbReference type="SAM" id="Phobius"/>
    </source>
</evidence>
<dbReference type="InterPro" id="IPR001851">
    <property type="entry name" value="ABC_transp_permease"/>
</dbReference>
<feature type="transmembrane region" description="Helical" evidence="6">
    <location>
        <begin position="278"/>
        <end position="306"/>
    </location>
</feature>
<evidence type="ECO:0000256" key="1">
    <source>
        <dbReference type="ARBA" id="ARBA00004651"/>
    </source>
</evidence>
<feature type="transmembrane region" description="Helical" evidence="6">
    <location>
        <begin position="146"/>
        <end position="165"/>
    </location>
</feature>
<dbReference type="GO" id="GO:0022857">
    <property type="term" value="F:transmembrane transporter activity"/>
    <property type="evidence" value="ECO:0007669"/>
    <property type="project" value="InterPro"/>
</dbReference>
<comment type="subcellular location">
    <subcellularLocation>
        <location evidence="1">Cell membrane</location>
        <topology evidence="1">Multi-pass membrane protein</topology>
    </subcellularLocation>
</comment>
<feature type="transmembrane region" description="Helical" evidence="6">
    <location>
        <begin position="243"/>
        <end position="266"/>
    </location>
</feature>
<keyword evidence="8" id="KW-1185">Reference proteome</keyword>
<evidence type="ECO:0000313" key="7">
    <source>
        <dbReference type="EMBL" id="SDN79524.1"/>
    </source>
</evidence>
<dbReference type="PANTHER" id="PTHR47089">
    <property type="entry name" value="ABC TRANSPORTER, PERMEASE PROTEIN"/>
    <property type="match status" value="1"/>
</dbReference>
<feature type="transmembrane region" description="Helical" evidence="6">
    <location>
        <begin position="15"/>
        <end position="36"/>
    </location>
</feature>
<dbReference type="PANTHER" id="PTHR47089:SF1">
    <property type="entry name" value="GUANOSINE ABC TRANSPORTER PERMEASE PROTEIN NUPP"/>
    <property type="match status" value="1"/>
</dbReference>
<feature type="transmembrane region" description="Helical" evidence="6">
    <location>
        <begin position="56"/>
        <end position="79"/>
    </location>
</feature>
<dbReference type="CDD" id="cd06580">
    <property type="entry name" value="TM_PBP1_transp_TpRbsC_like"/>
    <property type="match status" value="1"/>
</dbReference>
<dbReference type="OrthoDB" id="9809785at2"/>
<protein>
    <submittedName>
        <fullName evidence="7">Nucleoside ABC transporter membrane protein</fullName>
    </submittedName>
</protein>
<name>A0A1H0EAR0_9BACT</name>
<keyword evidence="3 6" id="KW-0812">Transmembrane</keyword>
<dbReference type="Proteomes" id="UP000199602">
    <property type="component" value="Unassembled WGS sequence"/>
</dbReference>
<keyword evidence="2" id="KW-1003">Cell membrane</keyword>
<feature type="transmembrane region" description="Helical" evidence="6">
    <location>
        <begin position="116"/>
        <end position="137"/>
    </location>
</feature>
<dbReference type="STRING" id="206665.SAMN04488516_10744"/>
<feature type="transmembrane region" description="Helical" evidence="6">
    <location>
        <begin position="196"/>
        <end position="214"/>
    </location>
</feature>
<dbReference type="GO" id="GO:0005886">
    <property type="term" value="C:plasma membrane"/>
    <property type="evidence" value="ECO:0007669"/>
    <property type="project" value="UniProtKB-SubCell"/>
</dbReference>
<keyword evidence="5 6" id="KW-0472">Membrane</keyword>
<proteinExistence type="predicted"/>
<evidence type="ECO:0000256" key="5">
    <source>
        <dbReference type="ARBA" id="ARBA00023136"/>
    </source>
</evidence>
<evidence type="ECO:0000256" key="2">
    <source>
        <dbReference type="ARBA" id="ARBA00022475"/>
    </source>
</evidence>
<reference evidence="7 8" key="1">
    <citation type="submission" date="2016-10" db="EMBL/GenBank/DDBJ databases">
        <authorList>
            <person name="de Groot N.N."/>
        </authorList>
    </citation>
    <scope>NUCLEOTIDE SEQUENCE [LARGE SCALE GENOMIC DNA]</scope>
    <source>
        <strain evidence="7 8">DSM 15269</strain>
    </source>
</reference>
<evidence type="ECO:0000313" key="8">
    <source>
        <dbReference type="Proteomes" id="UP000199602"/>
    </source>
</evidence>
<organism evidence="7 8">
    <name type="scientific">Desulfonauticus submarinus</name>
    <dbReference type="NCBI Taxonomy" id="206665"/>
    <lineage>
        <taxon>Bacteria</taxon>
        <taxon>Pseudomonadati</taxon>
        <taxon>Thermodesulfobacteriota</taxon>
        <taxon>Desulfovibrionia</taxon>
        <taxon>Desulfovibrionales</taxon>
        <taxon>Desulfonauticaceae</taxon>
        <taxon>Desulfonauticus</taxon>
    </lineage>
</organism>